<evidence type="ECO:0000313" key="2">
    <source>
        <dbReference type="EMBL" id="BAS69944.1"/>
    </source>
</evidence>
<name>A0A0P0UXG2_ORYSJ</name>
<proteinExistence type="predicted"/>
<keyword evidence="3" id="KW-1185">Reference proteome</keyword>
<feature type="compositionally biased region" description="Low complexity" evidence="1">
    <location>
        <begin position="26"/>
        <end position="44"/>
    </location>
</feature>
<reference evidence="2 3" key="3">
    <citation type="journal article" date="2013" name="Rice">
        <title>Improvement of the Oryza sativa Nipponbare reference genome using next generation sequence and optical map data.</title>
        <authorList>
            <person name="Kawahara Y."/>
            <person name="de la Bastide M."/>
            <person name="Hamilton J.P."/>
            <person name="Kanamori H."/>
            <person name="McCombie W.R."/>
            <person name="Ouyang S."/>
            <person name="Schwartz D.C."/>
            <person name="Tanaka T."/>
            <person name="Wu J."/>
            <person name="Zhou S."/>
            <person name="Childs K.L."/>
            <person name="Davidson R.M."/>
            <person name="Lin H."/>
            <person name="Quesada-Ocampo L."/>
            <person name="Vaillancourt B."/>
            <person name="Sakai H."/>
            <person name="Lee S.S."/>
            <person name="Kim J."/>
            <person name="Numa H."/>
            <person name="Itoh T."/>
            <person name="Buell C.R."/>
            <person name="Matsumoto T."/>
        </authorList>
    </citation>
    <scope>NUCLEOTIDE SEQUENCE [LARGE SCALE GENOMIC DNA]</scope>
    <source>
        <strain evidence="3">cv. Nipponbare</strain>
    </source>
</reference>
<protein>
    <submittedName>
        <fullName evidence="2">Os01g0103400 protein</fullName>
    </submittedName>
</protein>
<feature type="compositionally biased region" description="Basic residues" evidence="1">
    <location>
        <begin position="87"/>
        <end position="105"/>
    </location>
</feature>
<dbReference type="AlphaFoldDB" id="A0A0P0UXG2"/>
<reference evidence="3" key="1">
    <citation type="journal article" date="2005" name="Nature">
        <title>The map-based sequence of the rice genome.</title>
        <authorList>
            <consortium name="International rice genome sequencing project (IRGSP)"/>
            <person name="Matsumoto T."/>
            <person name="Wu J."/>
            <person name="Kanamori H."/>
            <person name="Katayose Y."/>
            <person name="Fujisawa M."/>
            <person name="Namiki N."/>
            <person name="Mizuno H."/>
            <person name="Yamamoto K."/>
            <person name="Antonio B.A."/>
            <person name="Baba T."/>
            <person name="Sakata K."/>
            <person name="Nagamura Y."/>
            <person name="Aoki H."/>
            <person name="Arikawa K."/>
            <person name="Arita K."/>
            <person name="Bito T."/>
            <person name="Chiden Y."/>
            <person name="Fujitsuka N."/>
            <person name="Fukunaka R."/>
            <person name="Hamada M."/>
            <person name="Harada C."/>
            <person name="Hayashi A."/>
            <person name="Hijishita S."/>
            <person name="Honda M."/>
            <person name="Hosokawa S."/>
            <person name="Ichikawa Y."/>
            <person name="Idonuma A."/>
            <person name="Iijima M."/>
            <person name="Ikeda M."/>
            <person name="Ikeno M."/>
            <person name="Ito K."/>
            <person name="Ito S."/>
            <person name="Ito T."/>
            <person name="Ito Y."/>
            <person name="Ito Y."/>
            <person name="Iwabuchi A."/>
            <person name="Kamiya K."/>
            <person name="Karasawa W."/>
            <person name="Kurita K."/>
            <person name="Katagiri S."/>
            <person name="Kikuta A."/>
            <person name="Kobayashi H."/>
            <person name="Kobayashi N."/>
            <person name="Machita K."/>
            <person name="Maehara T."/>
            <person name="Masukawa M."/>
            <person name="Mizubayashi T."/>
            <person name="Mukai Y."/>
            <person name="Nagasaki H."/>
            <person name="Nagata Y."/>
            <person name="Naito S."/>
            <person name="Nakashima M."/>
            <person name="Nakama Y."/>
            <person name="Nakamichi Y."/>
            <person name="Nakamura M."/>
            <person name="Meguro A."/>
            <person name="Negishi M."/>
            <person name="Ohta I."/>
            <person name="Ohta T."/>
            <person name="Okamoto M."/>
            <person name="Ono N."/>
            <person name="Saji S."/>
            <person name="Sakaguchi M."/>
            <person name="Sakai K."/>
            <person name="Shibata M."/>
            <person name="Shimokawa T."/>
            <person name="Song J."/>
            <person name="Takazaki Y."/>
            <person name="Terasawa K."/>
            <person name="Tsugane M."/>
            <person name="Tsuji K."/>
            <person name="Ueda S."/>
            <person name="Waki K."/>
            <person name="Yamagata H."/>
            <person name="Yamamoto M."/>
            <person name="Yamamoto S."/>
            <person name="Yamane H."/>
            <person name="Yoshiki S."/>
            <person name="Yoshihara R."/>
            <person name="Yukawa K."/>
            <person name="Zhong H."/>
            <person name="Yano M."/>
            <person name="Yuan Q."/>
            <person name="Ouyang S."/>
            <person name="Liu J."/>
            <person name="Jones K.M."/>
            <person name="Gansberger K."/>
            <person name="Moffat K."/>
            <person name="Hill J."/>
            <person name="Bera J."/>
            <person name="Fadrosh D."/>
            <person name="Jin S."/>
            <person name="Johri S."/>
            <person name="Kim M."/>
            <person name="Overton L."/>
            <person name="Reardon M."/>
            <person name="Tsitrin T."/>
            <person name="Vuong H."/>
            <person name="Weaver B."/>
            <person name="Ciecko A."/>
            <person name="Tallon L."/>
            <person name="Jackson J."/>
            <person name="Pai G."/>
            <person name="Aken S.V."/>
            <person name="Utterback T."/>
            <person name="Reidmuller S."/>
            <person name="Feldblyum T."/>
            <person name="Hsiao J."/>
            <person name="Zismann V."/>
            <person name="Iobst S."/>
            <person name="de Vazeille A.R."/>
            <person name="Buell C.R."/>
            <person name="Ying K."/>
            <person name="Li Y."/>
            <person name="Lu T."/>
            <person name="Huang Y."/>
            <person name="Zhao Q."/>
            <person name="Feng Q."/>
            <person name="Zhang L."/>
            <person name="Zhu J."/>
            <person name="Weng Q."/>
            <person name="Mu J."/>
            <person name="Lu Y."/>
            <person name="Fan D."/>
            <person name="Liu Y."/>
            <person name="Guan J."/>
            <person name="Zhang Y."/>
            <person name="Yu S."/>
            <person name="Liu X."/>
            <person name="Zhang Y."/>
            <person name="Hong G."/>
            <person name="Han B."/>
            <person name="Choisne N."/>
            <person name="Demange N."/>
            <person name="Orjeda G."/>
            <person name="Samain S."/>
            <person name="Cattolico L."/>
            <person name="Pelletier E."/>
            <person name="Couloux A."/>
            <person name="Segurens B."/>
            <person name="Wincker P."/>
            <person name="D'Hont A."/>
            <person name="Scarpelli C."/>
            <person name="Weissenbach J."/>
            <person name="Salanoubat M."/>
            <person name="Quetier F."/>
            <person name="Yu Y."/>
            <person name="Kim H.R."/>
            <person name="Rambo T."/>
            <person name="Currie J."/>
            <person name="Collura K."/>
            <person name="Luo M."/>
            <person name="Yang T."/>
            <person name="Ammiraju J.S.S."/>
            <person name="Engler F."/>
            <person name="Soderlund C."/>
            <person name="Wing R.A."/>
            <person name="Palmer L.E."/>
            <person name="de la Bastide M."/>
            <person name="Spiegel L."/>
            <person name="Nascimento L."/>
            <person name="Zutavern T."/>
            <person name="O'Shaughnessy A."/>
            <person name="Dike S."/>
            <person name="Dedhia N."/>
            <person name="Preston R."/>
            <person name="Balija V."/>
            <person name="McCombie W.R."/>
            <person name="Chow T."/>
            <person name="Chen H."/>
            <person name="Chung M."/>
            <person name="Chen C."/>
            <person name="Shaw J."/>
            <person name="Wu H."/>
            <person name="Hsiao K."/>
            <person name="Chao Y."/>
            <person name="Chu M."/>
            <person name="Cheng C."/>
            <person name="Hour A."/>
            <person name="Lee P."/>
            <person name="Lin S."/>
            <person name="Lin Y."/>
            <person name="Liou J."/>
            <person name="Liu S."/>
            <person name="Hsing Y."/>
            <person name="Raghuvanshi S."/>
            <person name="Mohanty A."/>
            <person name="Bharti A.K."/>
            <person name="Gaur A."/>
            <person name="Gupta V."/>
            <person name="Kumar D."/>
            <person name="Ravi V."/>
            <person name="Vij S."/>
            <person name="Kapur A."/>
            <person name="Khurana P."/>
            <person name="Khurana P."/>
            <person name="Khurana J.P."/>
            <person name="Tyagi A.K."/>
            <person name="Gaikwad K."/>
            <person name="Singh A."/>
            <person name="Dalal V."/>
            <person name="Srivastava S."/>
            <person name="Dixit A."/>
            <person name="Pal A.K."/>
            <person name="Ghazi I.A."/>
            <person name="Yadav M."/>
            <person name="Pandit A."/>
            <person name="Bhargava A."/>
            <person name="Sureshbabu K."/>
            <person name="Batra K."/>
            <person name="Sharma T.R."/>
            <person name="Mohapatra T."/>
            <person name="Singh N.K."/>
            <person name="Messing J."/>
            <person name="Nelson A.B."/>
            <person name="Fuks G."/>
            <person name="Kavchok S."/>
            <person name="Keizer G."/>
            <person name="Linton E."/>
            <person name="Llaca V."/>
            <person name="Song R."/>
            <person name="Tanyolac B."/>
            <person name="Young S."/>
            <person name="Ho-Il K."/>
            <person name="Hahn J.H."/>
            <person name="Sangsakoo G."/>
            <person name="Vanavichit A."/>
            <person name="de Mattos Luiz.A.T."/>
            <person name="Zimmer P.D."/>
            <person name="Malone G."/>
            <person name="Dellagostin O."/>
            <person name="de Oliveira A.C."/>
            <person name="Bevan M."/>
            <person name="Bancroft I."/>
            <person name="Minx P."/>
            <person name="Cordum H."/>
            <person name="Wilson R."/>
            <person name="Cheng Z."/>
            <person name="Jin W."/>
            <person name="Jiang J."/>
            <person name="Leong S.A."/>
            <person name="Iwama H."/>
            <person name="Gojobori T."/>
            <person name="Itoh T."/>
            <person name="Niimura Y."/>
            <person name="Fujii Y."/>
            <person name="Habara T."/>
            <person name="Sakai H."/>
            <person name="Sato Y."/>
            <person name="Wilson G."/>
            <person name="Kumar K."/>
            <person name="McCouch S."/>
            <person name="Juretic N."/>
            <person name="Hoen D."/>
            <person name="Wright S."/>
            <person name="Bruskiewich R."/>
            <person name="Bureau T."/>
            <person name="Miyao A."/>
            <person name="Hirochika H."/>
            <person name="Nishikawa T."/>
            <person name="Kadowaki K."/>
            <person name="Sugiura M."/>
            <person name="Burr B."/>
            <person name="Sasaki T."/>
        </authorList>
    </citation>
    <scope>NUCLEOTIDE SEQUENCE [LARGE SCALE GENOMIC DNA]</scope>
    <source>
        <strain evidence="3">cv. Nipponbare</strain>
    </source>
</reference>
<gene>
    <name evidence="2" type="ordered locus">Os01g0103400</name>
    <name evidence="2" type="ORF">OSNPB_010103400</name>
</gene>
<evidence type="ECO:0000313" key="3">
    <source>
        <dbReference type="Proteomes" id="UP000059680"/>
    </source>
</evidence>
<organism evidence="2 3">
    <name type="scientific">Oryza sativa subsp. japonica</name>
    <name type="common">Rice</name>
    <dbReference type="NCBI Taxonomy" id="39947"/>
    <lineage>
        <taxon>Eukaryota</taxon>
        <taxon>Viridiplantae</taxon>
        <taxon>Streptophyta</taxon>
        <taxon>Embryophyta</taxon>
        <taxon>Tracheophyta</taxon>
        <taxon>Spermatophyta</taxon>
        <taxon>Magnoliopsida</taxon>
        <taxon>Liliopsida</taxon>
        <taxon>Poales</taxon>
        <taxon>Poaceae</taxon>
        <taxon>BOP clade</taxon>
        <taxon>Oryzoideae</taxon>
        <taxon>Oryzeae</taxon>
        <taxon>Oryzinae</taxon>
        <taxon>Oryza</taxon>
        <taxon>Oryza sativa</taxon>
    </lineage>
</organism>
<dbReference type="InParanoid" id="A0A0P0UXG2"/>
<dbReference type="PaxDb" id="39947-A0A0P0UXG2"/>
<dbReference type="Proteomes" id="UP000059680">
    <property type="component" value="Chromosome 1"/>
</dbReference>
<dbReference type="Gramene" id="Os01t0103400-01">
    <property type="protein sequence ID" value="Os01t0103400-01"/>
    <property type="gene ID" value="Os01g0103400"/>
</dbReference>
<feature type="non-terminal residue" evidence="2">
    <location>
        <position position="1"/>
    </location>
</feature>
<feature type="region of interest" description="Disordered" evidence="1">
    <location>
        <begin position="1"/>
        <end position="112"/>
    </location>
</feature>
<evidence type="ECO:0000256" key="1">
    <source>
        <dbReference type="SAM" id="MobiDB-lite"/>
    </source>
</evidence>
<reference evidence="2 3" key="2">
    <citation type="journal article" date="2013" name="Plant Cell Physiol.">
        <title>Rice Annotation Project Database (RAP-DB): an integrative and interactive database for rice genomics.</title>
        <authorList>
            <person name="Sakai H."/>
            <person name="Lee S.S."/>
            <person name="Tanaka T."/>
            <person name="Numa H."/>
            <person name="Kim J."/>
            <person name="Kawahara Y."/>
            <person name="Wakimoto H."/>
            <person name="Yang C.C."/>
            <person name="Iwamoto M."/>
            <person name="Abe T."/>
            <person name="Yamada Y."/>
            <person name="Muto A."/>
            <person name="Inokuchi H."/>
            <person name="Ikemura T."/>
            <person name="Matsumoto T."/>
            <person name="Sasaki T."/>
            <person name="Itoh T."/>
        </authorList>
    </citation>
    <scope>NUCLEOTIDE SEQUENCE [LARGE SCALE GENOMIC DNA]</scope>
    <source>
        <strain evidence="3">cv. Nipponbare</strain>
    </source>
</reference>
<dbReference type="EMBL" id="AP014957">
    <property type="protein sequence ID" value="BAS69944.1"/>
    <property type="molecule type" value="Genomic_DNA"/>
</dbReference>
<sequence>SSPRAGRAAGLQSRAPPPATALLSRTPPATALPLSAPPATGLPSRAPASKALPSRGGAPPAPILPSRGRGTAGPRPPVARWGATGHHPSRRAVGHRRPPSRRGRRCPTSCRRAAKVHHPIIVARPNTAYE</sequence>
<accession>A0A0P0UXG2</accession>